<dbReference type="GO" id="GO:0032259">
    <property type="term" value="P:methylation"/>
    <property type="evidence" value="ECO:0007669"/>
    <property type="project" value="UniProtKB-KW"/>
</dbReference>
<name>A0A5C8PN85_9HYPH</name>
<dbReference type="Proteomes" id="UP000321638">
    <property type="component" value="Unassembled WGS sequence"/>
</dbReference>
<comment type="caution">
    <text evidence="2">The sequence shown here is derived from an EMBL/GenBank/DDBJ whole genome shotgun (WGS) entry which is preliminary data.</text>
</comment>
<dbReference type="SUPFAM" id="SSF53335">
    <property type="entry name" value="S-adenosyl-L-methionine-dependent methyltransferases"/>
    <property type="match status" value="1"/>
</dbReference>
<dbReference type="Gene3D" id="3.40.50.150">
    <property type="entry name" value="Vaccinia Virus protein VP39"/>
    <property type="match status" value="1"/>
</dbReference>
<sequence>MDHPARGDVSAYQRYFAGMDASMDQKAAFLAAHLVTDPGARILDLGCGSGALSARLAALAPGADVVGIDIDPQSVALAREKYPLPNLSFEVGNATSVHAAADAVVSCSMLHHVYTYAARPYDEDAAAAAVRAHVDSLRPGGLLVLRDFCVDGGAEETCLLDVGAAAGADGRSDVDMLRDFAVRARPLDPLGSGFPLEDLGAAGDGFRRFRLPRRWSAEFLLRKDYRTDWEIELREQYAFWTVRRFARIAEAAGTRVLRAAPVHNPWVVQHRFAGRVRRFDERLRPLPWPATNMVLVAQRLSPGRALRLREQRLDGAAPGYLRQTSWSAAGQVHDLIQRPTGAVDFLPYAVVDGRLRVLARSAWPRPAMVMMRRGGDVSEELRSGHAVEMISLASDGRDPAADFQARSGIAAPDAADIEQLLEFLPSAAMVDEAARGFAVRLGTLPLRQPAPCPPGLDFDAGTLQSFDAAGLLRAAEIGMLPEGRLELMIRALSHRLGLVTGGWVGESFTPPAGDLPAVDWSDVARCGATPFMPHDGGAGFLRRVRSVFSEDLAGADGPLPGARQTLEMAIPARHSTWTLSVLPVGRDADGRILIGIERRLLPAAQLRFGDAALPCVPAWRVAVLPDDADPLLAAAAQAAACDPTALVRLGAPYHPSLGITPERVQPFVVAASALPAARRDSLAFVALDGVLERAAQVRDGHLLIAAFRLAGMLAAA</sequence>
<accession>A0A5C8PN85</accession>
<proteinExistence type="predicted"/>
<dbReference type="AlphaFoldDB" id="A0A5C8PN85"/>
<dbReference type="GO" id="GO:0008168">
    <property type="term" value="F:methyltransferase activity"/>
    <property type="evidence" value="ECO:0007669"/>
    <property type="project" value="UniProtKB-KW"/>
</dbReference>
<feature type="domain" description="Methyltransferase" evidence="1">
    <location>
        <begin position="42"/>
        <end position="115"/>
    </location>
</feature>
<dbReference type="InterPro" id="IPR029063">
    <property type="entry name" value="SAM-dependent_MTases_sf"/>
</dbReference>
<protein>
    <submittedName>
        <fullName evidence="2">Class I SAM-dependent methyltransferase</fullName>
    </submittedName>
</protein>
<dbReference type="RefSeq" id="WP_147847920.1">
    <property type="nucleotide sequence ID" value="NZ_VDUZ01000016.1"/>
</dbReference>
<dbReference type="CDD" id="cd02440">
    <property type="entry name" value="AdoMet_MTases"/>
    <property type="match status" value="1"/>
</dbReference>
<evidence type="ECO:0000259" key="1">
    <source>
        <dbReference type="Pfam" id="PF13649"/>
    </source>
</evidence>
<evidence type="ECO:0000313" key="3">
    <source>
        <dbReference type="Proteomes" id="UP000321638"/>
    </source>
</evidence>
<dbReference type="Pfam" id="PF13649">
    <property type="entry name" value="Methyltransf_25"/>
    <property type="match status" value="1"/>
</dbReference>
<dbReference type="OrthoDB" id="609840at2"/>
<keyword evidence="3" id="KW-1185">Reference proteome</keyword>
<dbReference type="InterPro" id="IPR041698">
    <property type="entry name" value="Methyltransf_25"/>
</dbReference>
<dbReference type="PANTHER" id="PTHR43464:SF93">
    <property type="entry name" value="METHYLTRANSFERASE DOMAIN-CONTAINING PROTEIN"/>
    <property type="match status" value="1"/>
</dbReference>
<keyword evidence="2" id="KW-0489">Methyltransferase</keyword>
<dbReference type="EMBL" id="VDUZ01000016">
    <property type="protein sequence ID" value="TXL74877.1"/>
    <property type="molecule type" value="Genomic_DNA"/>
</dbReference>
<evidence type="ECO:0000313" key="2">
    <source>
        <dbReference type="EMBL" id="TXL74877.1"/>
    </source>
</evidence>
<keyword evidence="2" id="KW-0808">Transferase</keyword>
<reference evidence="2 3" key="1">
    <citation type="submission" date="2019-06" db="EMBL/GenBank/DDBJ databases">
        <title>New taxonomy in bacterial strain CC-CFT640, isolated from vineyard.</title>
        <authorList>
            <person name="Lin S.-Y."/>
            <person name="Tsai C.-F."/>
            <person name="Young C.-C."/>
        </authorList>
    </citation>
    <scope>NUCLEOTIDE SEQUENCE [LARGE SCALE GENOMIC DNA]</scope>
    <source>
        <strain evidence="2 3">CC-CFT640</strain>
    </source>
</reference>
<dbReference type="PANTHER" id="PTHR43464">
    <property type="entry name" value="METHYLTRANSFERASE"/>
    <property type="match status" value="1"/>
</dbReference>
<organism evidence="2 3">
    <name type="scientific">Vineibacter terrae</name>
    <dbReference type="NCBI Taxonomy" id="2586908"/>
    <lineage>
        <taxon>Bacteria</taxon>
        <taxon>Pseudomonadati</taxon>
        <taxon>Pseudomonadota</taxon>
        <taxon>Alphaproteobacteria</taxon>
        <taxon>Hyphomicrobiales</taxon>
        <taxon>Vineibacter</taxon>
    </lineage>
</organism>
<gene>
    <name evidence="2" type="ORF">FHP25_15820</name>
</gene>